<dbReference type="RefSeq" id="WP_109732962.1">
    <property type="nucleotide sequence ID" value="NZ_BAAACK010000015.1"/>
</dbReference>
<evidence type="ECO:0000313" key="2">
    <source>
        <dbReference type="Proteomes" id="UP000245845"/>
    </source>
</evidence>
<gene>
    <name evidence="1" type="ORF">A8806_11467</name>
</gene>
<dbReference type="AlphaFoldDB" id="A0A2Y9BI77"/>
<reference evidence="1 2" key="1">
    <citation type="submission" date="2018-05" db="EMBL/GenBank/DDBJ databases">
        <title>The Hungate 1000. A catalogue of reference genomes from the rumen microbiome.</title>
        <authorList>
            <person name="Kelly W."/>
        </authorList>
    </citation>
    <scope>NUCLEOTIDE SEQUENCE [LARGE SCALE GENOMIC DNA]</scope>
    <source>
        <strain evidence="1 2">NLAE-zl-C242</strain>
    </source>
</reference>
<keyword evidence="2" id="KW-1185">Reference proteome</keyword>
<organism evidence="1 2">
    <name type="scientific">Faecalicatena orotica</name>
    <dbReference type="NCBI Taxonomy" id="1544"/>
    <lineage>
        <taxon>Bacteria</taxon>
        <taxon>Bacillati</taxon>
        <taxon>Bacillota</taxon>
        <taxon>Clostridia</taxon>
        <taxon>Lachnospirales</taxon>
        <taxon>Lachnospiraceae</taxon>
        <taxon>Faecalicatena</taxon>
    </lineage>
</organism>
<sequence length="105" mass="12099">MNAEAKDGSALAELMRIYTNLDAYNYERFPNTSKRKADLKKSKEGVKMMCDIVEEYAEKQSKIAVRQTEEKLAGKLLREGMTIEKVVSMMEMLTIEDVEKISREQ</sequence>
<protein>
    <submittedName>
        <fullName evidence="1">Uncharacterized protein</fullName>
    </submittedName>
</protein>
<proteinExistence type="predicted"/>
<name>A0A2Y9BI77_9FIRM</name>
<comment type="caution">
    <text evidence="1">The sequence shown here is derived from an EMBL/GenBank/DDBJ whole genome shotgun (WGS) entry which is preliminary data.</text>
</comment>
<evidence type="ECO:0000313" key="1">
    <source>
        <dbReference type="EMBL" id="PWJ23441.1"/>
    </source>
</evidence>
<accession>A0A2Y9BI77</accession>
<dbReference type="Proteomes" id="UP000245845">
    <property type="component" value="Unassembled WGS sequence"/>
</dbReference>
<dbReference type="EMBL" id="QGDL01000014">
    <property type="protein sequence ID" value="PWJ23441.1"/>
    <property type="molecule type" value="Genomic_DNA"/>
</dbReference>